<dbReference type="OrthoDB" id="1935474at2"/>
<reference evidence="2 3" key="1">
    <citation type="journal article" date="2001" name="J. Bacteriol.">
        <title>Genome sequence and comparative analysis of the solvent-producing bacterium Clostridium acetobutylicum.</title>
        <authorList>
            <person name="Nolling J."/>
            <person name="Breton G."/>
            <person name="Omelchenko M.V."/>
            <person name="Makarova K.S."/>
            <person name="Zeng Q."/>
            <person name="Gibson R."/>
            <person name="Lee H.M."/>
            <person name="Dubois J."/>
            <person name="Qiu D."/>
            <person name="Hitti J."/>
            <person name="Wolf Y.I."/>
            <person name="Tatusov R.L."/>
            <person name="Sabathe F."/>
            <person name="Doucette-Stamm L."/>
            <person name="Soucaille P."/>
            <person name="Daly M.J."/>
            <person name="Bennett G.N."/>
            <person name="Koonin E.V."/>
            <person name="Smith D.R."/>
        </authorList>
    </citation>
    <scope>NUCLEOTIDE SEQUENCE [LARGE SCALE GENOMIC DNA]</scope>
    <source>
        <strain evidence="3">ATCC 824 / DSM 792 / JCM 1419 / LMG 5710 / VKM B-1787</strain>
    </source>
</reference>
<evidence type="ECO:0000256" key="1">
    <source>
        <dbReference type="SAM" id="Phobius"/>
    </source>
</evidence>
<dbReference type="HOGENOM" id="CLU_1802693_0_0_9"/>
<dbReference type="GeneID" id="44998465"/>
<keyword evidence="1" id="KW-0812">Transmembrane</keyword>
<proteinExistence type="predicted"/>
<dbReference type="PATRIC" id="fig|272562.8.peg.2183"/>
<feature type="transmembrane region" description="Helical" evidence="1">
    <location>
        <begin position="12"/>
        <end position="34"/>
    </location>
</feature>
<dbReference type="Proteomes" id="UP000000814">
    <property type="component" value="Chromosome"/>
</dbReference>
<dbReference type="PIR" id="E97143">
    <property type="entry name" value="E97143"/>
</dbReference>
<dbReference type="AlphaFoldDB" id="Q97HN4"/>
<keyword evidence="1" id="KW-0472">Membrane</keyword>
<gene>
    <name evidence="2" type="ordered locus">CA_C1976</name>
</gene>
<dbReference type="STRING" id="272562.CA_C1976"/>
<evidence type="ECO:0000313" key="3">
    <source>
        <dbReference type="Proteomes" id="UP000000814"/>
    </source>
</evidence>
<protein>
    <submittedName>
        <fullName evidence="2">Hypothetical secreted protein</fullName>
    </submittedName>
</protein>
<dbReference type="RefSeq" id="WP_010965277.1">
    <property type="nucleotide sequence ID" value="NC_003030.1"/>
</dbReference>
<keyword evidence="1" id="KW-1133">Transmembrane helix</keyword>
<organism evidence="2 3">
    <name type="scientific">Clostridium acetobutylicum (strain ATCC 824 / DSM 792 / JCM 1419 / IAM 19013 / LMG 5710 / NBRC 13948 / NRRL B-527 / VKM B-1787 / 2291 / W)</name>
    <dbReference type="NCBI Taxonomy" id="272562"/>
    <lineage>
        <taxon>Bacteria</taxon>
        <taxon>Bacillati</taxon>
        <taxon>Bacillota</taxon>
        <taxon>Clostridia</taxon>
        <taxon>Eubacteriales</taxon>
        <taxon>Clostridiaceae</taxon>
        <taxon>Clostridium</taxon>
    </lineage>
</organism>
<sequence length="143" mass="15943">MDSVINKRKAGGVQIVVATLLGVLIMSSVFIYFISNMIPINNSYKAETIARKYMFKIEQDGYLKEDNAQIMKKEFSSIGIEDIDISGTTLNPVDYGSDVYLKVSYKENVKKVTVSSGIMPVFSNEKKTVVIEKSSTSKNVIRP</sequence>
<name>Q97HN4_CLOAB</name>
<keyword evidence="3" id="KW-1185">Reference proteome</keyword>
<dbReference type="KEGG" id="cac:CA_C1976"/>
<dbReference type="EMBL" id="AE001437">
    <property type="protein sequence ID" value="AAK79936.1"/>
    <property type="molecule type" value="Genomic_DNA"/>
</dbReference>
<accession>Q97HN4</accession>
<evidence type="ECO:0000313" key="2">
    <source>
        <dbReference type="EMBL" id="AAK79936.1"/>
    </source>
</evidence>